<dbReference type="AlphaFoldDB" id="A0AAV0FFG6"/>
<gene>
    <name evidence="1" type="ORF">CEPIT_LOCUS33632</name>
</gene>
<keyword evidence="2" id="KW-1185">Reference proteome</keyword>
<dbReference type="Proteomes" id="UP001152523">
    <property type="component" value="Unassembled WGS sequence"/>
</dbReference>
<evidence type="ECO:0000313" key="2">
    <source>
        <dbReference type="Proteomes" id="UP001152523"/>
    </source>
</evidence>
<accession>A0AAV0FFG6</accession>
<name>A0AAV0FFG6_9ASTE</name>
<proteinExistence type="predicted"/>
<sequence length="151" mass="16038">MIQARFECLMPGLPAYLGWWLDLQRQWLAAGGTTTPVTSAAATTICTAAAVRSETAAVFEVAATDGDWWRQPAATGGGYRRPAVVRRSDLLGPSFPAAIFWSVNQSGSGPSVSYEVACGGDNFINGGKVQKTTMEEEPKWHGSGSKSRLGV</sequence>
<comment type="caution">
    <text evidence="1">The sequence shown here is derived from an EMBL/GenBank/DDBJ whole genome shotgun (WGS) entry which is preliminary data.</text>
</comment>
<reference evidence="1" key="1">
    <citation type="submission" date="2022-07" db="EMBL/GenBank/DDBJ databases">
        <authorList>
            <person name="Macas J."/>
            <person name="Novak P."/>
            <person name="Neumann P."/>
        </authorList>
    </citation>
    <scope>NUCLEOTIDE SEQUENCE</scope>
</reference>
<organism evidence="1 2">
    <name type="scientific">Cuscuta epithymum</name>
    <dbReference type="NCBI Taxonomy" id="186058"/>
    <lineage>
        <taxon>Eukaryota</taxon>
        <taxon>Viridiplantae</taxon>
        <taxon>Streptophyta</taxon>
        <taxon>Embryophyta</taxon>
        <taxon>Tracheophyta</taxon>
        <taxon>Spermatophyta</taxon>
        <taxon>Magnoliopsida</taxon>
        <taxon>eudicotyledons</taxon>
        <taxon>Gunneridae</taxon>
        <taxon>Pentapetalae</taxon>
        <taxon>asterids</taxon>
        <taxon>lamiids</taxon>
        <taxon>Solanales</taxon>
        <taxon>Convolvulaceae</taxon>
        <taxon>Cuscuteae</taxon>
        <taxon>Cuscuta</taxon>
        <taxon>Cuscuta subgen. Cuscuta</taxon>
    </lineage>
</organism>
<protein>
    <submittedName>
        <fullName evidence="1">Uncharacterized protein</fullName>
    </submittedName>
</protein>
<dbReference type="EMBL" id="CAMAPF010000981">
    <property type="protein sequence ID" value="CAH9134325.1"/>
    <property type="molecule type" value="Genomic_DNA"/>
</dbReference>
<evidence type="ECO:0000313" key="1">
    <source>
        <dbReference type="EMBL" id="CAH9134325.1"/>
    </source>
</evidence>